<evidence type="ECO:0000259" key="2">
    <source>
        <dbReference type="PROSITE" id="PS51412"/>
    </source>
</evidence>
<comment type="caution">
    <text evidence="3">The sequence shown here is derived from an EMBL/GenBank/DDBJ whole genome shotgun (WGS) entry which is preliminary data.</text>
</comment>
<feature type="domain" description="MACPF" evidence="2">
    <location>
        <begin position="23"/>
        <end position="341"/>
    </location>
</feature>
<keyword evidence="1" id="KW-0732">Signal</keyword>
<evidence type="ECO:0000313" key="4">
    <source>
        <dbReference type="Proteomes" id="UP001347796"/>
    </source>
</evidence>
<dbReference type="AlphaFoldDB" id="A0AAN8JGY3"/>
<accession>A0AAN8JGY3</accession>
<dbReference type="EMBL" id="JAZGQO010000011">
    <property type="protein sequence ID" value="KAK6174004.1"/>
    <property type="molecule type" value="Genomic_DNA"/>
</dbReference>
<organism evidence="3 4">
    <name type="scientific">Patella caerulea</name>
    <name type="common">Rayed Mediterranean limpet</name>
    <dbReference type="NCBI Taxonomy" id="87958"/>
    <lineage>
        <taxon>Eukaryota</taxon>
        <taxon>Metazoa</taxon>
        <taxon>Spiralia</taxon>
        <taxon>Lophotrochozoa</taxon>
        <taxon>Mollusca</taxon>
        <taxon>Gastropoda</taxon>
        <taxon>Patellogastropoda</taxon>
        <taxon>Patelloidea</taxon>
        <taxon>Patellidae</taxon>
        <taxon>Patella</taxon>
    </lineage>
</organism>
<feature type="chain" id="PRO_5042884765" description="MACPF domain-containing protein" evidence="1">
    <location>
        <begin position="32"/>
        <end position="564"/>
    </location>
</feature>
<dbReference type="Proteomes" id="UP001347796">
    <property type="component" value="Unassembled WGS sequence"/>
</dbReference>
<dbReference type="InterPro" id="IPR020864">
    <property type="entry name" value="MACPF"/>
</dbReference>
<dbReference type="PANTHER" id="PTHR19324">
    <property type="entry name" value="PERFORIN-LIKE PROTEIN 1"/>
    <property type="match status" value="1"/>
</dbReference>
<dbReference type="Pfam" id="PF01823">
    <property type="entry name" value="MACPF"/>
    <property type="match status" value="1"/>
</dbReference>
<name>A0AAN8JGY3_PATCE</name>
<gene>
    <name evidence="3" type="ORF">SNE40_017361</name>
</gene>
<evidence type="ECO:0000256" key="1">
    <source>
        <dbReference type="SAM" id="SignalP"/>
    </source>
</evidence>
<dbReference type="InterPro" id="IPR031569">
    <property type="entry name" value="ApeC"/>
</dbReference>
<keyword evidence="4" id="KW-1185">Reference proteome</keyword>
<sequence length="564" mass="63016">MARLIESLALLYRRLILGLSLIVLVTNSTHGAVTHGINFIGIGYNLLKGNPDGGVGNQGGVDPGLNTLRHIFQLSPGDVPHEVVYEKRQSCLDVKTIDIFYGAKSYQHKLGINIDASGKGNPAIADFSFSLSPRFEKESSETNQNRRVLQDDQNICNLGSARYAEELADNDGFSVTRNFASAVCKLPVHYDAKRYMQFLDDWGTHVTVQVNFGTKNITRYQASLAEFFQHVQKNGGFGFSFGGSYMGFGASLGINFQQFKQSDKYKLKIGQRQTTLHSGTIALPEPIGLKIKTIVTALDPVYWTSPDVRSACPAMKTEITSKSNNLLKALEGYASFKLAPVVTDPELKIPITWPAGTYGLVKTTSGCPAGRVTWHQGSRHQDTNNIFNKNSWSNPIHIAGLFTRNKDMTWEFCMKGDTRISEFDADWPAGDYCILKYGNCPGGFSSGYIYWDDSNFHNKDHSSGSLPNGQYGRDTRVDFCCRDDSLPTHHIFLPTEKPFVLFKYTRECQGVHGMSVREEYFGWDDKNWFNHDKAGGAHPYDDGGRRDHKLHFCYYYKAGTKLIG</sequence>
<dbReference type="PROSITE" id="PS51412">
    <property type="entry name" value="MACPF_2"/>
    <property type="match status" value="1"/>
</dbReference>
<dbReference type="Pfam" id="PF16977">
    <property type="entry name" value="ApeC"/>
    <property type="match status" value="1"/>
</dbReference>
<protein>
    <recommendedName>
        <fullName evidence="2">MACPF domain-containing protein</fullName>
    </recommendedName>
</protein>
<proteinExistence type="predicted"/>
<feature type="signal peptide" evidence="1">
    <location>
        <begin position="1"/>
        <end position="31"/>
    </location>
</feature>
<reference evidence="3 4" key="1">
    <citation type="submission" date="2024-01" db="EMBL/GenBank/DDBJ databases">
        <title>The genome of the rayed Mediterranean limpet Patella caerulea (Linnaeus, 1758).</title>
        <authorList>
            <person name="Anh-Thu Weber A."/>
            <person name="Halstead-Nussloch G."/>
        </authorList>
    </citation>
    <scope>NUCLEOTIDE SEQUENCE [LARGE SCALE GENOMIC DNA]</scope>
    <source>
        <strain evidence="3">AATW-2023a</strain>
        <tissue evidence="3">Whole specimen</tissue>
    </source>
</reference>
<dbReference type="PANTHER" id="PTHR19324:SF33">
    <property type="entry name" value="MUCIN-5AC"/>
    <property type="match status" value="1"/>
</dbReference>
<evidence type="ECO:0000313" key="3">
    <source>
        <dbReference type="EMBL" id="KAK6174004.1"/>
    </source>
</evidence>